<dbReference type="InterPro" id="IPR038696">
    <property type="entry name" value="IalB_sf"/>
</dbReference>
<feature type="signal peptide" evidence="1">
    <location>
        <begin position="1"/>
        <end position="25"/>
    </location>
</feature>
<reference evidence="2 3" key="1">
    <citation type="submission" date="2014-03" db="EMBL/GenBank/DDBJ databases">
        <title>Bradyrhizobium valentinum sp. nov., isolated from effective nodules of Lupinus mariae-josephae, a lupine endemic of basic-lime soils in Eastern Spain.</title>
        <authorList>
            <person name="Duran D."/>
            <person name="Rey L."/>
            <person name="Navarro A."/>
            <person name="Busquets A."/>
            <person name="Imperial J."/>
            <person name="Ruiz-Argueso T."/>
        </authorList>
    </citation>
    <scope>NUCLEOTIDE SEQUENCE [LARGE SCALE GENOMIC DNA]</scope>
    <source>
        <strain evidence="2 3">CCBAU 23086</strain>
    </source>
</reference>
<evidence type="ECO:0000313" key="3">
    <source>
        <dbReference type="Proteomes" id="UP000051660"/>
    </source>
</evidence>
<organism evidence="2 3">
    <name type="scientific">Bradyrhizobium lablabi</name>
    <dbReference type="NCBI Taxonomy" id="722472"/>
    <lineage>
        <taxon>Bacteria</taxon>
        <taxon>Pseudomonadati</taxon>
        <taxon>Pseudomonadota</taxon>
        <taxon>Alphaproteobacteria</taxon>
        <taxon>Hyphomicrobiales</taxon>
        <taxon>Nitrobacteraceae</taxon>
        <taxon>Bradyrhizobium</taxon>
    </lineage>
</organism>
<dbReference type="AlphaFoldDB" id="A0A0R3NEM7"/>
<dbReference type="InterPro" id="IPR010642">
    <property type="entry name" value="Invasion_prot_B"/>
</dbReference>
<name>A0A0R3NEM7_9BRAD</name>
<protein>
    <submittedName>
        <fullName evidence="2">Invasion protein B</fullName>
    </submittedName>
</protein>
<gene>
    <name evidence="2" type="ORF">CQ14_31910</name>
</gene>
<accession>A0A0R3NEM7</accession>
<dbReference type="Pfam" id="PF06776">
    <property type="entry name" value="IalB"/>
    <property type="match status" value="1"/>
</dbReference>
<proteinExistence type="predicted"/>
<feature type="chain" id="PRO_5006445293" evidence="1">
    <location>
        <begin position="26"/>
        <end position="191"/>
    </location>
</feature>
<keyword evidence="1" id="KW-0732">Signal</keyword>
<dbReference type="EMBL" id="LLYB01000033">
    <property type="protein sequence ID" value="KRR28070.1"/>
    <property type="molecule type" value="Genomic_DNA"/>
</dbReference>
<comment type="caution">
    <text evidence="2">The sequence shown here is derived from an EMBL/GenBank/DDBJ whole genome shotgun (WGS) entry which is preliminary data.</text>
</comment>
<evidence type="ECO:0000256" key="1">
    <source>
        <dbReference type="SAM" id="SignalP"/>
    </source>
</evidence>
<dbReference type="Gene3D" id="2.60.40.1880">
    <property type="entry name" value="Invasion associated locus B (IalB) protein"/>
    <property type="match status" value="1"/>
</dbReference>
<dbReference type="OrthoDB" id="8017994at2"/>
<evidence type="ECO:0000313" key="2">
    <source>
        <dbReference type="EMBL" id="KRR28070.1"/>
    </source>
</evidence>
<dbReference type="Proteomes" id="UP000051660">
    <property type="component" value="Unassembled WGS sequence"/>
</dbReference>
<sequence>MRHSARLSLCFGLVLVLAANEPTLAQQSTSAASDEFAMRGQREARSIRYGEWQKICFKPGGAPTVCRTTISGTFETGQTAVRVYVTERENDSTARLQLFLPVGLYMPPGVKLSVDKGPEYKIPFTWCLTNTCIAGDVASPALLGELERGKSLTVEVVDTNLLEVTTSLPLDKFAAVRSGTPEKVFEQKIDE</sequence>